<dbReference type="GO" id="GO:0005524">
    <property type="term" value="F:ATP binding"/>
    <property type="evidence" value="ECO:0007669"/>
    <property type="project" value="UniProtKB-KW"/>
</dbReference>
<dbReference type="SMART" id="SM00382">
    <property type="entry name" value="AAA"/>
    <property type="match status" value="1"/>
</dbReference>
<feature type="region of interest" description="Disordered" evidence="4">
    <location>
        <begin position="1"/>
        <end position="20"/>
    </location>
</feature>
<evidence type="ECO:0000313" key="6">
    <source>
        <dbReference type="EMBL" id="RKN57630.1"/>
    </source>
</evidence>
<dbReference type="InterPro" id="IPR027417">
    <property type="entry name" value="P-loop_NTPase"/>
</dbReference>
<organism evidence="6 7">
    <name type="scientific">Micromonospora costi</name>
    <dbReference type="NCBI Taxonomy" id="1530042"/>
    <lineage>
        <taxon>Bacteria</taxon>
        <taxon>Bacillati</taxon>
        <taxon>Actinomycetota</taxon>
        <taxon>Actinomycetes</taxon>
        <taxon>Micromonosporales</taxon>
        <taxon>Micromonosporaceae</taxon>
        <taxon>Micromonospora</taxon>
    </lineage>
</organism>
<dbReference type="PROSITE" id="PS00211">
    <property type="entry name" value="ABC_TRANSPORTER_1"/>
    <property type="match status" value="1"/>
</dbReference>
<sequence>MTDHIGRHPTAVHTGPTGEAQADTAAVLELIDARKVYPGRPPVESLRGVTLTVHSGELVAVAGPSGSGKTTLLNLAAGLDRPSGGSVRIAGHPVEKLRDRQLSAVRAYLLGVVFQQFFLLERLSVAENVATGLLYRGVPAAERRRAAHAACERVGLAHRADFPAAHLSGGERQRVAIARALVGRPAVVLADEPTGNLDSVTGAGIVDLLRELNDDGVTIVVITHDDRVAAAMRRRIELQDGLVVRDSGGAS</sequence>
<dbReference type="InterPro" id="IPR015854">
    <property type="entry name" value="ABC_transpr_LolD-like"/>
</dbReference>
<dbReference type="GO" id="GO:0005886">
    <property type="term" value="C:plasma membrane"/>
    <property type="evidence" value="ECO:0007669"/>
    <property type="project" value="TreeGrafter"/>
</dbReference>
<dbReference type="RefSeq" id="WP_120777821.1">
    <property type="nucleotide sequence ID" value="NZ_JBHLUP010000009.1"/>
</dbReference>
<gene>
    <name evidence="6" type="ORF">D7193_02965</name>
</gene>
<keyword evidence="3 6" id="KW-0067">ATP-binding</keyword>
<comment type="caution">
    <text evidence="6">The sequence shown here is derived from an EMBL/GenBank/DDBJ whole genome shotgun (WGS) entry which is preliminary data.</text>
</comment>
<dbReference type="GO" id="GO:0022857">
    <property type="term" value="F:transmembrane transporter activity"/>
    <property type="evidence" value="ECO:0007669"/>
    <property type="project" value="TreeGrafter"/>
</dbReference>
<dbReference type="AlphaFoldDB" id="A0A3B0AAV9"/>
<dbReference type="InterPro" id="IPR003439">
    <property type="entry name" value="ABC_transporter-like_ATP-bd"/>
</dbReference>
<dbReference type="InterPro" id="IPR017871">
    <property type="entry name" value="ABC_transporter-like_CS"/>
</dbReference>
<reference evidence="6 7" key="1">
    <citation type="journal article" date="2015" name="Int. J. Syst. Evol. Microbiol.">
        <title>Micromonospora costi sp. nov., isolated from a leaf of Costus speciosus.</title>
        <authorList>
            <person name="Thawai C."/>
        </authorList>
    </citation>
    <scope>NUCLEOTIDE SEQUENCE [LARGE SCALE GENOMIC DNA]</scope>
    <source>
        <strain evidence="6 7">CS1-12</strain>
    </source>
</reference>
<evidence type="ECO:0000259" key="5">
    <source>
        <dbReference type="PROSITE" id="PS50893"/>
    </source>
</evidence>
<dbReference type="CDD" id="cd03255">
    <property type="entry name" value="ABC_MJ0796_LolCDE_FtsE"/>
    <property type="match status" value="1"/>
</dbReference>
<dbReference type="InterPro" id="IPR017911">
    <property type="entry name" value="MacB-like_ATP-bd"/>
</dbReference>
<dbReference type="PANTHER" id="PTHR24220">
    <property type="entry name" value="IMPORT ATP-BINDING PROTEIN"/>
    <property type="match status" value="1"/>
</dbReference>
<evidence type="ECO:0000256" key="2">
    <source>
        <dbReference type="ARBA" id="ARBA00022741"/>
    </source>
</evidence>
<dbReference type="InterPro" id="IPR003593">
    <property type="entry name" value="AAA+_ATPase"/>
</dbReference>
<keyword evidence="2" id="KW-0547">Nucleotide-binding</keyword>
<dbReference type="GO" id="GO:0016887">
    <property type="term" value="F:ATP hydrolysis activity"/>
    <property type="evidence" value="ECO:0007669"/>
    <property type="project" value="InterPro"/>
</dbReference>
<dbReference type="EMBL" id="RBAN01000001">
    <property type="protein sequence ID" value="RKN57630.1"/>
    <property type="molecule type" value="Genomic_DNA"/>
</dbReference>
<keyword evidence="1" id="KW-0813">Transport</keyword>
<accession>A0A3B0AAV9</accession>
<keyword evidence="7" id="KW-1185">Reference proteome</keyword>
<dbReference type="FunFam" id="3.40.50.300:FF:000032">
    <property type="entry name" value="Export ABC transporter ATP-binding protein"/>
    <property type="match status" value="1"/>
</dbReference>
<name>A0A3B0AAV9_9ACTN</name>
<dbReference type="Pfam" id="PF00005">
    <property type="entry name" value="ABC_tran"/>
    <property type="match status" value="1"/>
</dbReference>
<dbReference type="GO" id="GO:0098796">
    <property type="term" value="C:membrane protein complex"/>
    <property type="evidence" value="ECO:0007669"/>
    <property type="project" value="UniProtKB-ARBA"/>
</dbReference>
<dbReference type="Gene3D" id="3.40.50.300">
    <property type="entry name" value="P-loop containing nucleotide triphosphate hydrolases"/>
    <property type="match status" value="1"/>
</dbReference>
<evidence type="ECO:0000256" key="4">
    <source>
        <dbReference type="SAM" id="MobiDB-lite"/>
    </source>
</evidence>
<dbReference type="PROSITE" id="PS50893">
    <property type="entry name" value="ABC_TRANSPORTER_2"/>
    <property type="match status" value="1"/>
</dbReference>
<evidence type="ECO:0000313" key="7">
    <source>
        <dbReference type="Proteomes" id="UP000279968"/>
    </source>
</evidence>
<dbReference type="OrthoDB" id="3242895at2"/>
<dbReference type="SUPFAM" id="SSF52540">
    <property type="entry name" value="P-loop containing nucleoside triphosphate hydrolases"/>
    <property type="match status" value="1"/>
</dbReference>
<evidence type="ECO:0000256" key="3">
    <source>
        <dbReference type="ARBA" id="ARBA00022840"/>
    </source>
</evidence>
<proteinExistence type="predicted"/>
<feature type="domain" description="ABC transporter" evidence="5">
    <location>
        <begin position="28"/>
        <end position="251"/>
    </location>
</feature>
<dbReference type="Proteomes" id="UP000279968">
    <property type="component" value="Unassembled WGS sequence"/>
</dbReference>
<dbReference type="PANTHER" id="PTHR24220:SF86">
    <property type="entry name" value="ABC TRANSPORTER ABCH.1"/>
    <property type="match status" value="1"/>
</dbReference>
<evidence type="ECO:0000256" key="1">
    <source>
        <dbReference type="ARBA" id="ARBA00022448"/>
    </source>
</evidence>
<protein>
    <submittedName>
        <fullName evidence="6">ABC transporter ATP-binding protein</fullName>
    </submittedName>
</protein>